<keyword evidence="4 11" id="KW-1134">Transmembrane beta strand</keyword>
<dbReference type="PANTHER" id="PTHR30069:SF29">
    <property type="entry name" value="HEMOGLOBIN AND HEMOGLOBIN-HAPTOGLOBIN-BINDING PROTEIN 1-RELATED"/>
    <property type="match status" value="1"/>
</dbReference>
<keyword evidence="7 12" id="KW-0798">TonB box</keyword>
<dbReference type="InterPro" id="IPR000531">
    <property type="entry name" value="Beta-barrel_TonB"/>
</dbReference>
<evidence type="ECO:0000256" key="9">
    <source>
        <dbReference type="ARBA" id="ARBA00023170"/>
    </source>
</evidence>
<gene>
    <name evidence="15" type="ORF">H8K32_09350</name>
</gene>
<evidence type="ECO:0000256" key="4">
    <source>
        <dbReference type="ARBA" id="ARBA00022452"/>
    </source>
</evidence>
<dbReference type="InterPro" id="IPR037066">
    <property type="entry name" value="Plug_dom_sf"/>
</dbReference>
<evidence type="ECO:0000256" key="1">
    <source>
        <dbReference type="ARBA" id="ARBA00004571"/>
    </source>
</evidence>
<keyword evidence="16" id="KW-1185">Reference proteome</keyword>
<dbReference type="InterPro" id="IPR036942">
    <property type="entry name" value="Beta-barrel_TonB_sf"/>
</dbReference>
<dbReference type="Pfam" id="PF07715">
    <property type="entry name" value="Plug"/>
    <property type="match status" value="1"/>
</dbReference>
<keyword evidence="8 11" id="KW-0472">Membrane</keyword>
<keyword evidence="9 15" id="KW-0675">Receptor</keyword>
<protein>
    <submittedName>
        <fullName evidence="15">TonB-dependent receptor</fullName>
    </submittedName>
</protein>
<keyword evidence="10 11" id="KW-0998">Cell outer membrane</keyword>
<accession>A0A923KQ02</accession>
<keyword evidence="6" id="KW-0732">Signal</keyword>
<keyword evidence="3 11" id="KW-0813">Transport</keyword>
<dbReference type="PANTHER" id="PTHR30069">
    <property type="entry name" value="TONB-DEPENDENT OUTER MEMBRANE RECEPTOR"/>
    <property type="match status" value="1"/>
</dbReference>
<dbReference type="AlphaFoldDB" id="A0A923KQ02"/>
<evidence type="ECO:0000256" key="6">
    <source>
        <dbReference type="ARBA" id="ARBA00022729"/>
    </source>
</evidence>
<evidence type="ECO:0000256" key="8">
    <source>
        <dbReference type="ARBA" id="ARBA00023136"/>
    </source>
</evidence>
<dbReference type="InterPro" id="IPR012910">
    <property type="entry name" value="Plug_dom"/>
</dbReference>
<evidence type="ECO:0000256" key="10">
    <source>
        <dbReference type="ARBA" id="ARBA00023237"/>
    </source>
</evidence>
<evidence type="ECO:0000259" key="14">
    <source>
        <dbReference type="Pfam" id="PF07715"/>
    </source>
</evidence>
<proteinExistence type="inferred from homology"/>
<evidence type="ECO:0000256" key="3">
    <source>
        <dbReference type="ARBA" id="ARBA00022448"/>
    </source>
</evidence>
<dbReference type="Gene3D" id="2.40.170.20">
    <property type="entry name" value="TonB-dependent receptor, beta-barrel domain"/>
    <property type="match status" value="1"/>
</dbReference>
<sequence>MSILSAFSCLENAHAQVAQLDQISVSISATDIKKDESNSGADQSSKKIIPIKENDATKNDTVQKVVIDGGRTDDVRRQSTAAKLIFGREELDRNGDTSLGDVLKRLPGVTIGGRPGRGGDIRMRGMGSGYTQILINGERAPRGFSMDSLSPDQVERIEVIRGAVAEYSTQAIAGTINIVLREDYKQKNAELKVSLSSEQNRLAPNVSISYPGEIGGLSYALSGSVFQNKQRDQSATNSVESAADGTLNLHQNEYDEVHRQTTGIHFTPRFNYKFENGDTLMFQPFIMRSHSVSDGIGLVDQLFRSPIAIEPPAYAISNNSGSADTTFIRSFGNWQHKFDDNAKLAVRFGGGYGKMENSSISNQYDANNNPVAVVTVANNVIDKTLNNGGKYTKPIGEGQTFSAGWELELGKRDQTSVSLSNGKPQFQDSGDPLSASTRRFAVFAQDEMDINADVSAYAGLRWEGIKTTSSLSGINVGNSSSVWSPIAHVVWRIPGESKNQIRMSYATTYRAPALNDLIAIPSISNLNSPTRPDRIGNPLLKPELSKGIDIAFEHYMTRAGLLSANFFVRNINDLIRRATQLVSEPGGARWVSSPMNIGQATTKGIELEAKFQLQEFFSDGPAIDFRSNYSRFWSSVDGIQGPNNTIDQQPPYTANVGLDYRVAGIPLTLGGNLNLTPGYDVQSTVTQTNFIGLKRQIDIYGLWKFNPDVQLRLSANNLRANDYVSSSDVSLGGVNRLDYVTNKTYTTFSLRLEMKI</sequence>
<dbReference type="GO" id="GO:0015344">
    <property type="term" value="F:siderophore uptake transmembrane transporter activity"/>
    <property type="evidence" value="ECO:0007669"/>
    <property type="project" value="TreeGrafter"/>
</dbReference>
<dbReference type="GO" id="GO:0044718">
    <property type="term" value="P:siderophore transmembrane transport"/>
    <property type="evidence" value="ECO:0007669"/>
    <property type="project" value="TreeGrafter"/>
</dbReference>
<comment type="caution">
    <text evidence="15">The sequence shown here is derived from an EMBL/GenBank/DDBJ whole genome shotgun (WGS) entry which is preliminary data.</text>
</comment>
<feature type="domain" description="TonB-dependent receptor plug" evidence="14">
    <location>
        <begin position="77"/>
        <end position="175"/>
    </location>
</feature>
<dbReference type="SUPFAM" id="SSF56935">
    <property type="entry name" value="Porins"/>
    <property type="match status" value="1"/>
</dbReference>
<reference evidence="15" key="1">
    <citation type="submission" date="2020-08" db="EMBL/GenBank/DDBJ databases">
        <title>Novel species isolated from subtropical streams in China.</title>
        <authorList>
            <person name="Lu H."/>
        </authorList>
    </citation>
    <scope>NUCLEOTIDE SEQUENCE</scope>
    <source>
        <strain evidence="15">KACC 12607</strain>
    </source>
</reference>
<keyword evidence="5 11" id="KW-0812">Transmembrane</keyword>
<comment type="similarity">
    <text evidence="2 11 12">Belongs to the TonB-dependent receptor family.</text>
</comment>
<dbReference type="Proteomes" id="UP000634011">
    <property type="component" value="Unassembled WGS sequence"/>
</dbReference>
<dbReference type="CDD" id="cd01347">
    <property type="entry name" value="ligand_gated_channel"/>
    <property type="match status" value="1"/>
</dbReference>
<evidence type="ECO:0000256" key="5">
    <source>
        <dbReference type="ARBA" id="ARBA00022692"/>
    </source>
</evidence>
<evidence type="ECO:0000256" key="7">
    <source>
        <dbReference type="ARBA" id="ARBA00023077"/>
    </source>
</evidence>
<dbReference type="PROSITE" id="PS52016">
    <property type="entry name" value="TONB_DEPENDENT_REC_3"/>
    <property type="match status" value="1"/>
</dbReference>
<comment type="subcellular location">
    <subcellularLocation>
        <location evidence="1 11">Cell outer membrane</location>
        <topology evidence="1 11">Multi-pass membrane protein</topology>
    </subcellularLocation>
</comment>
<dbReference type="EMBL" id="JACOFV010000007">
    <property type="protein sequence ID" value="MBC3862301.1"/>
    <property type="molecule type" value="Genomic_DNA"/>
</dbReference>
<evidence type="ECO:0000256" key="12">
    <source>
        <dbReference type="RuleBase" id="RU003357"/>
    </source>
</evidence>
<dbReference type="Gene3D" id="2.170.130.10">
    <property type="entry name" value="TonB-dependent receptor, plug domain"/>
    <property type="match status" value="1"/>
</dbReference>
<evidence type="ECO:0000313" key="15">
    <source>
        <dbReference type="EMBL" id="MBC3862301.1"/>
    </source>
</evidence>
<dbReference type="InterPro" id="IPR039426">
    <property type="entry name" value="TonB-dep_rcpt-like"/>
</dbReference>
<name>A0A923KQ02_9BURK</name>
<evidence type="ECO:0000259" key="13">
    <source>
        <dbReference type="Pfam" id="PF00593"/>
    </source>
</evidence>
<dbReference type="GO" id="GO:0009279">
    <property type="term" value="C:cell outer membrane"/>
    <property type="evidence" value="ECO:0007669"/>
    <property type="project" value="UniProtKB-SubCell"/>
</dbReference>
<evidence type="ECO:0000256" key="2">
    <source>
        <dbReference type="ARBA" id="ARBA00009810"/>
    </source>
</evidence>
<dbReference type="Pfam" id="PF00593">
    <property type="entry name" value="TonB_dep_Rec_b-barrel"/>
    <property type="match status" value="1"/>
</dbReference>
<organism evidence="15 16">
    <name type="scientific">Undibacterium jejuense</name>
    <dbReference type="NCBI Taxonomy" id="1344949"/>
    <lineage>
        <taxon>Bacteria</taxon>
        <taxon>Pseudomonadati</taxon>
        <taxon>Pseudomonadota</taxon>
        <taxon>Betaproteobacteria</taxon>
        <taxon>Burkholderiales</taxon>
        <taxon>Oxalobacteraceae</taxon>
        <taxon>Undibacterium</taxon>
    </lineage>
</organism>
<evidence type="ECO:0000313" key="16">
    <source>
        <dbReference type="Proteomes" id="UP000634011"/>
    </source>
</evidence>
<feature type="domain" description="TonB-dependent receptor-like beta-barrel" evidence="13">
    <location>
        <begin position="322"/>
        <end position="718"/>
    </location>
</feature>
<evidence type="ECO:0000256" key="11">
    <source>
        <dbReference type="PROSITE-ProRule" id="PRU01360"/>
    </source>
</evidence>